<name>A0A7C8MYG0_9PLEO</name>
<dbReference type="InterPro" id="IPR032675">
    <property type="entry name" value="LRR_dom_sf"/>
</dbReference>
<gene>
    <name evidence="1" type="ORF">BDV95DRAFT_600724</name>
</gene>
<keyword evidence="2" id="KW-1185">Reference proteome</keyword>
<evidence type="ECO:0000313" key="1">
    <source>
        <dbReference type="EMBL" id="KAF2878045.1"/>
    </source>
</evidence>
<dbReference type="Proteomes" id="UP000481861">
    <property type="component" value="Unassembled WGS sequence"/>
</dbReference>
<evidence type="ECO:0000313" key="2">
    <source>
        <dbReference type="Proteomes" id="UP000481861"/>
    </source>
</evidence>
<dbReference type="Gene3D" id="3.80.10.10">
    <property type="entry name" value="Ribonuclease Inhibitor"/>
    <property type="match status" value="1"/>
</dbReference>
<proteinExistence type="predicted"/>
<organism evidence="1 2">
    <name type="scientific">Massariosphaeria phaeospora</name>
    <dbReference type="NCBI Taxonomy" id="100035"/>
    <lineage>
        <taxon>Eukaryota</taxon>
        <taxon>Fungi</taxon>
        <taxon>Dikarya</taxon>
        <taxon>Ascomycota</taxon>
        <taxon>Pezizomycotina</taxon>
        <taxon>Dothideomycetes</taxon>
        <taxon>Pleosporomycetidae</taxon>
        <taxon>Pleosporales</taxon>
        <taxon>Pleosporales incertae sedis</taxon>
        <taxon>Massariosphaeria</taxon>
    </lineage>
</organism>
<evidence type="ECO:0008006" key="3">
    <source>
        <dbReference type="Google" id="ProtNLM"/>
    </source>
</evidence>
<accession>A0A7C8MYG0</accession>
<dbReference type="EMBL" id="JAADJZ010000001">
    <property type="protein sequence ID" value="KAF2878045.1"/>
    <property type="molecule type" value="Genomic_DNA"/>
</dbReference>
<sequence>MDPRSTTPSSPPAPKAFAAFPEELLVKIINCVRRKHSGTRDTRTLFNLCLVDCRFRHLTTPMLYEAFDTGCDNPILLLRTLLTVPELAGHVRHIAWHDGHCFEENDGTVLFPHLPRGSGEPNPPAFVMGAFGGRNTDTEPYKISSVDMELIAGRLKDRDSTHALAVGHQYAQRASPHPQATMLTRIMPSTLDALTMLAPNCRSLEVARAEGVGYHAAANDGWLELLHYRAGHGFQHLRRVKLHAHQNRRVDVLALFALPSMRELELFDLVDDGCNIPFRCSRVESLKLRRCQIQASRLVRPIAACRALKVLLYEHCEDGLASFLGSGFPVGLTSMKLSFPQLAAALAPHAPTLEHLAILDTTQSDWKSCGQIGSLHNFTALTSLCSFPPNLASFTVQMYVGSAGTEQFQKCNRYLIGLLHHWQNLKHLIPVVEADRQFREELWHPAREQSRVFGMQFTPYMLQGSTNSSFIAPYMYEGQCPKITFGAVMEMWEDAQ</sequence>
<dbReference type="AlphaFoldDB" id="A0A7C8MYG0"/>
<dbReference type="SUPFAM" id="SSF52047">
    <property type="entry name" value="RNI-like"/>
    <property type="match status" value="1"/>
</dbReference>
<comment type="caution">
    <text evidence="1">The sequence shown here is derived from an EMBL/GenBank/DDBJ whole genome shotgun (WGS) entry which is preliminary data.</text>
</comment>
<protein>
    <recommendedName>
        <fullName evidence="3">F-box domain-containing protein</fullName>
    </recommendedName>
</protein>
<reference evidence="1 2" key="1">
    <citation type="submission" date="2020-01" db="EMBL/GenBank/DDBJ databases">
        <authorList>
            <consortium name="DOE Joint Genome Institute"/>
            <person name="Haridas S."/>
            <person name="Albert R."/>
            <person name="Binder M."/>
            <person name="Bloem J."/>
            <person name="Labutti K."/>
            <person name="Salamov A."/>
            <person name="Andreopoulos B."/>
            <person name="Baker S.E."/>
            <person name="Barry K."/>
            <person name="Bills G."/>
            <person name="Bluhm B.H."/>
            <person name="Cannon C."/>
            <person name="Castanera R."/>
            <person name="Culley D.E."/>
            <person name="Daum C."/>
            <person name="Ezra D."/>
            <person name="Gonzalez J.B."/>
            <person name="Henrissat B."/>
            <person name="Kuo A."/>
            <person name="Liang C."/>
            <person name="Lipzen A."/>
            <person name="Lutzoni F."/>
            <person name="Magnuson J."/>
            <person name="Mondo S."/>
            <person name="Nolan M."/>
            <person name="Ohm R."/>
            <person name="Pangilinan J."/>
            <person name="Park H.-J.H."/>
            <person name="Ramirez L."/>
            <person name="Alfaro M."/>
            <person name="Sun H."/>
            <person name="Tritt A."/>
            <person name="Yoshinaga Y."/>
            <person name="Zwiers L.-H.L."/>
            <person name="Turgeon B.G."/>
            <person name="Goodwin S.B."/>
            <person name="Spatafora J.W."/>
            <person name="Crous P.W."/>
            <person name="Grigoriev I.V."/>
        </authorList>
    </citation>
    <scope>NUCLEOTIDE SEQUENCE [LARGE SCALE GENOMIC DNA]</scope>
    <source>
        <strain evidence="1 2">CBS 611.86</strain>
    </source>
</reference>